<dbReference type="EMBL" id="VXAB01006546">
    <property type="protein sequence ID" value="NXJ09657.1"/>
    <property type="molecule type" value="Genomic_DNA"/>
</dbReference>
<reference evidence="1 2" key="1">
    <citation type="submission" date="2019-09" db="EMBL/GenBank/DDBJ databases">
        <title>Bird 10,000 Genomes (B10K) Project - Family phase.</title>
        <authorList>
            <person name="Zhang G."/>
        </authorList>
    </citation>
    <scope>NUCLEOTIDE SEQUENCE [LARGE SCALE GENOMIC DNA]</scope>
    <source>
        <strain evidence="1">B10K-DU-001-53</strain>
        <tissue evidence="1">Muscle</tissue>
    </source>
</reference>
<proteinExistence type="predicted"/>
<evidence type="ECO:0000313" key="2">
    <source>
        <dbReference type="Proteomes" id="UP000522663"/>
    </source>
</evidence>
<feature type="non-terminal residue" evidence="1">
    <location>
        <position position="1"/>
    </location>
</feature>
<gene>
    <name evidence="1" type="primary">Plekhg7_0</name>
    <name evidence="1" type="ORF">ODOGUJ_R08715</name>
</gene>
<name>A0A7K9YK95_9GALL</name>
<protein>
    <submittedName>
        <fullName evidence="1">PKHG7 protein</fullName>
    </submittedName>
</protein>
<evidence type="ECO:0000313" key="1">
    <source>
        <dbReference type="EMBL" id="NXJ09657.1"/>
    </source>
</evidence>
<dbReference type="OrthoDB" id="5585231at2759"/>
<dbReference type="Proteomes" id="UP000522663">
    <property type="component" value="Unassembled WGS sequence"/>
</dbReference>
<comment type="caution">
    <text evidence="1">The sequence shown here is derived from an EMBL/GenBank/DDBJ whole genome shotgun (WGS) entry which is preliminary data.</text>
</comment>
<keyword evidence="2" id="KW-1185">Reference proteome</keyword>
<feature type="non-terminal residue" evidence="1">
    <location>
        <position position="73"/>
    </location>
</feature>
<sequence length="73" mass="8181">SESTRLLDVYLFLLITKIKCNKKKYGGSDAGLTLVCASLAPELQWFVREGVFCQVLDQPIPLDRLILTNVDPI</sequence>
<organism evidence="1 2">
    <name type="scientific">Odontophorus gujanensis</name>
    <name type="common">marbled wood quail</name>
    <dbReference type="NCBI Taxonomy" id="886794"/>
    <lineage>
        <taxon>Eukaryota</taxon>
        <taxon>Metazoa</taxon>
        <taxon>Chordata</taxon>
        <taxon>Craniata</taxon>
        <taxon>Vertebrata</taxon>
        <taxon>Euteleostomi</taxon>
        <taxon>Archelosauria</taxon>
        <taxon>Archosauria</taxon>
        <taxon>Dinosauria</taxon>
        <taxon>Saurischia</taxon>
        <taxon>Theropoda</taxon>
        <taxon>Coelurosauria</taxon>
        <taxon>Aves</taxon>
        <taxon>Neognathae</taxon>
        <taxon>Galloanserae</taxon>
        <taxon>Galliformes</taxon>
        <taxon>Odontophoridae</taxon>
        <taxon>Odontophorus</taxon>
    </lineage>
</organism>
<dbReference type="AlphaFoldDB" id="A0A7K9YK95"/>
<accession>A0A7K9YK95</accession>